<evidence type="ECO:0000313" key="3">
    <source>
        <dbReference type="Proteomes" id="UP000193090"/>
    </source>
</evidence>
<keyword evidence="1" id="KW-0812">Transmembrane</keyword>
<evidence type="ECO:0000313" key="2">
    <source>
        <dbReference type="EMBL" id="ORX08177.1"/>
    </source>
</evidence>
<keyword evidence="1" id="KW-0472">Membrane</keyword>
<reference evidence="2 3" key="1">
    <citation type="submission" date="2016-01" db="EMBL/GenBank/DDBJ databases">
        <title>The new phylogeny of the genus Mycobacterium.</title>
        <authorList>
            <person name="Tarcisio F."/>
            <person name="Conor M."/>
            <person name="Antonella G."/>
            <person name="Elisabetta G."/>
            <person name="Giulia F.S."/>
            <person name="Sara T."/>
            <person name="Anna F."/>
            <person name="Clotilde B."/>
            <person name="Roberto B."/>
            <person name="Veronica D.S."/>
            <person name="Fabio R."/>
            <person name="Monica P."/>
            <person name="Olivier J."/>
            <person name="Enrico T."/>
            <person name="Nicola S."/>
        </authorList>
    </citation>
    <scope>NUCLEOTIDE SEQUENCE [LARGE SCALE GENOMIC DNA]</scope>
    <source>
        <strain evidence="2 3">DSM 44153</strain>
    </source>
</reference>
<dbReference type="Pfam" id="PF20358">
    <property type="entry name" value="DUF6653"/>
    <property type="match status" value="1"/>
</dbReference>
<organism evidence="2 3">
    <name type="scientific">Mycolicibacillus trivialis</name>
    <dbReference type="NCBI Taxonomy" id="1798"/>
    <lineage>
        <taxon>Bacteria</taxon>
        <taxon>Bacillati</taxon>
        <taxon>Actinomycetota</taxon>
        <taxon>Actinomycetes</taxon>
        <taxon>Mycobacteriales</taxon>
        <taxon>Mycobacteriaceae</taxon>
        <taxon>Mycolicibacillus</taxon>
    </lineage>
</organism>
<proteinExistence type="predicted"/>
<name>A0A1X2EQ38_9MYCO</name>
<gene>
    <name evidence="2" type="ORF">AWC30_04235</name>
</gene>
<dbReference type="OrthoDB" id="1442233at2"/>
<dbReference type="Proteomes" id="UP000193090">
    <property type="component" value="Unassembled WGS sequence"/>
</dbReference>
<protein>
    <submittedName>
        <fullName evidence="2">Uncharacterized protein</fullName>
    </submittedName>
</protein>
<feature type="transmembrane region" description="Helical" evidence="1">
    <location>
        <begin position="79"/>
        <end position="98"/>
    </location>
</feature>
<sequence>MRRAVFARHANPWSAWSRWATTPLIALPVWTRSRRHAAAVAVWFAVNPVLFPPPADTRAWSTRAMLGEERWITERPRDGALLVSMAASAATVLGLVAARRRRPVATAAALAVAMGLTMGYWQLMVRYRDRALRR</sequence>
<feature type="transmembrane region" description="Helical" evidence="1">
    <location>
        <begin position="104"/>
        <end position="125"/>
    </location>
</feature>
<accession>A0A1X2EQ38</accession>
<keyword evidence="1" id="KW-1133">Transmembrane helix</keyword>
<dbReference type="STRING" id="1798.AWC30_04235"/>
<evidence type="ECO:0000256" key="1">
    <source>
        <dbReference type="SAM" id="Phobius"/>
    </source>
</evidence>
<dbReference type="EMBL" id="LQPZ01000008">
    <property type="protein sequence ID" value="ORX08177.1"/>
    <property type="molecule type" value="Genomic_DNA"/>
</dbReference>
<comment type="caution">
    <text evidence="2">The sequence shown here is derived from an EMBL/GenBank/DDBJ whole genome shotgun (WGS) entry which is preliminary data.</text>
</comment>
<dbReference type="AlphaFoldDB" id="A0A1X2EQ38"/>
<keyword evidence="3" id="KW-1185">Reference proteome</keyword>
<dbReference type="InterPro" id="IPR046595">
    <property type="entry name" value="DUF6653"/>
</dbReference>